<proteinExistence type="predicted"/>
<gene>
    <name evidence="3" type="ORF">SDC9_152726</name>
</gene>
<feature type="transmembrane region" description="Helical" evidence="2">
    <location>
        <begin position="108"/>
        <end position="127"/>
    </location>
</feature>
<accession>A0A645ETW6</accession>
<feature type="region of interest" description="Disordered" evidence="1">
    <location>
        <begin position="51"/>
        <end position="102"/>
    </location>
</feature>
<feature type="region of interest" description="Disordered" evidence="1">
    <location>
        <begin position="1"/>
        <end position="20"/>
    </location>
</feature>
<dbReference type="EMBL" id="VSSQ01051376">
    <property type="protein sequence ID" value="MPN05475.1"/>
    <property type="molecule type" value="Genomic_DNA"/>
</dbReference>
<sequence>MILRVNGRQEHQKSQAHENPAVFQDVDVDFVKTGNQRSVLVQVDLIIENQHQRRQHQNHGGDAQQHALRHDDANVPAQRQPHEAQGQKARDGGQAAAGKRGKCRHNGLRHGVALILVIAPFFLISVVKEDGVVHGNA</sequence>
<comment type="caution">
    <text evidence="3">The sequence shown here is derived from an EMBL/GenBank/DDBJ whole genome shotgun (WGS) entry which is preliminary data.</text>
</comment>
<keyword evidence="2" id="KW-1133">Transmembrane helix</keyword>
<evidence type="ECO:0000256" key="1">
    <source>
        <dbReference type="SAM" id="MobiDB-lite"/>
    </source>
</evidence>
<keyword evidence="2" id="KW-0472">Membrane</keyword>
<evidence type="ECO:0000313" key="3">
    <source>
        <dbReference type="EMBL" id="MPN05475.1"/>
    </source>
</evidence>
<evidence type="ECO:0000256" key="2">
    <source>
        <dbReference type="SAM" id="Phobius"/>
    </source>
</evidence>
<reference evidence="3" key="1">
    <citation type="submission" date="2019-08" db="EMBL/GenBank/DDBJ databases">
        <authorList>
            <person name="Kucharzyk K."/>
            <person name="Murdoch R.W."/>
            <person name="Higgins S."/>
            <person name="Loffler F."/>
        </authorList>
    </citation>
    <scope>NUCLEOTIDE SEQUENCE</scope>
</reference>
<feature type="compositionally biased region" description="Basic and acidic residues" evidence="1">
    <location>
        <begin position="7"/>
        <end position="16"/>
    </location>
</feature>
<organism evidence="3">
    <name type="scientific">bioreactor metagenome</name>
    <dbReference type="NCBI Taxonomy" id="1076179"/>
    <lineage>
        <taxon>unclassified sequences</taxon>
        <taxon>metagenomes</taxon>
        <taxon>ecological metagenomes</taxon>
    </lineage>
</organism>
<keyword evidence="2" id="KW-0812">Transmembrane</keyword>
<name>A0A645ETW6_9ZZZZ</name>
<dbReference type="AlphaFoldDB" id="A0A645ETW6"/>
<protein>
    <submittedName>
        <fullName evidence="3">Uncharacterized protein</fullName>
    </submittedName>
</protein>